<reference evidence="2" key="5">
    <citation type="journal article" date="2021" name="G3 (Bethesda)">
        <title>Aegilops tauschii genome assembly Aet v5.0 features greater sequence contiguity and improved annotation.</title>
        <authorList>
            <person name="Wang L."/>
            <person name="Zhu T."/>
            <person name="Rodriguez J.C."/>
            <person name="Deal K.R."/>
            <person name="Dubcovsky J."/>
            <person name="McGuire P.E."/>
            <person name="Lux T."/>
            <person name="Spannagl M."/>
            <person name="Mayer K.F.X."/>
            <person name="Baldrich P."/>
            <person name="Meyers B.C."/>
            <person name="Huo N."/>
            <person name="Gu Y.Q."/>
            <person name="Zhou H."/>
            <person name="Devos K.M."/>
            <person name="Bennetzen J.L."/>
            <person name="Unver T."/>
            <person name="Budak H."/>
            <person name="Gulick P.J."/>
            <person name="Galiba G."/>
            <person name="Kalapos B."/>
            <person name="Nelson D.R."/>
            <person name="Li P."/>
            <person name="You F.M."/>
            <person name="Luo M.C."/>
            <person name="Dvorak J."/>
        </authorList>
    </citation>
    <scope>NUCLEOTIDE SEQUENCE [LARGE SCALE GENOMIC DNA]</scope>
    <source>
        <strain evidence="2">cv. AL8/78</strain>
    </source>
</reference>
<reference evidence="2" key="4">
    <citation type="submission" date="2019-03" db="UniProtKB">
        <authorList>
            <consortium name="EnsemblPlants"/>
        </authorList>
    </citation>
    <scope>IDENTIFICATION</scope>
</reference>
<protein>
    <submittedName>
        <fullName evidence="2">Uncharacterized protein</fullName>
    </submittedName>
</protein>
<evidence type="ECO:0000313" key="3">
    <source>
        <dbReference type="Proteomes" id="UP000015105"/>
    </source>
</evidence>
<organism evidence="2 3">
    <name type="scientific">Aegilops tauschii subsp. strangulata</name>
    <name type="common">Goatgrass</name>
    <dbReference type="NCBI Taxonomy" id="200361"/>
    <lineage>
        <taxon>Eukaryota</taxon>
        <taxon>Viridiplantae</taxon>
        <taxon>Streptophyta</taxon>
        <taxon>Embryophyta</taxon>
        <taxon>Tracheophyta</taxon>
        <taxon>Spermatophyta</taxon>
        <taxon>Magnoliopsida</taxon>
        <taxon>Liliopsida</taxon>
        <taxon>Poales</taxon>
        <taxon>Poaceae</taxon>
        <taxon>BOP clade</taxon>
        <taxon>Pooideae</taxon>
        <taxon>Triticodae</taxon>
        <taxon>Triticeae</taxon>
        <taxon>Triticinae</taxon>
        <taxon>Aegilops</taxon>
    </lineage>
</organism>
<reference evidence="2" key="3">
    <citation type="journal article" date="2017" name="Nature">
        <title>Genome sequence of the progenitor of the wheat D genome Aegilops tauschii.</title>
        <authorList>
            <person name="Luo M.C."/>
            <person name="Gu Y.Q."/>
            <person name="Puiu D."/>
            <person name="Wang H."/>
            <person name="Twardziok S.O."/>
            <person name="Deal K.R."/>
            <person name="Huo N."/>
            <person name="Zhu T."/>
            <person name="Wang L."/>
            <person name="Wang Y."/>
            <person name="McGuire P.E."/>
            <person name="Liu S."/>
            <person name="Long H."/>
            <person name="Ramasamy R.K."/>
            <person name="Rodriguez J.C."/>
            <person name="Van S.L."/>
            <person name="Yuan L."/>
            <person name="Wang Z."/>
            <person name="Xia Z."/>
            <person name="Xiao L."/>
            <person name="Anderson O.D."/>
            <person name="Ouyang S."/>
            <person name="Liang Y."/>
            <person name="Zimin A.V."/>
            <person name="Pertea G."/>
            <person name="Qi P."/>
            <person name="Bennetzen J.L."/>
            <person name="Dai X."/>
            <person name="Dawson M.W."/>
            <person name="Muller H.G."/>
            <person name="Kugler K."/>
            <person name="Rivarola-Duarte L."/>
            <person name="Spannagl M."/>
            <person name="Mayer K.F.X."/>
            <person name="Lu F.H."/>
            <person name="Bevan M.W."/>
            <person name="Leroy P."/>
            <person name="Li P."/>
            <person name="You F.M."/>
            <person name="Sun Q."/>
            <person name="Liu Z."/>
            <person name="Lyons E."/>
            <person name="Wicker T."/>
            <person name="Salzberg S.L."/>
            <person name="Devos K.M."/>
            <person name="Dvorak J."/>
        </authorList>
    </citation>
    <scope>NUCLEOTIDE SEQUENCE [LARGE SCALE GENOMIC DNA]</scope>
    <source>
        <strain evidence="2">cv. AL8/78</strain>
    </source>
</reference>
<dbReference type="Proteomes" id="UP000015105">
    <property type="component" value="Chromosome 2D"/>
</dbReference>
<evidence type="ECO:0000313" key="2">
    <source>
        <dbReference type="EnsemblPlants" id="AET2Gv20589100.12"/>
    </source>
</evidence>
<name>A0A453BQ51_AEGTS</name>
<reference evidence="3" key="1">
    <citation type="journal article" date="2014" name="Science">
        <title>Ancient hybridizations among the ancestral genomes of bread wheat.</title>
        <authorList>
            <consortium name="International Wheat Genome Sequencing Consortium,"/>
            <person name="Marcussen T."/>
            <person name="Sandve S.R."/>
            <person name="Heier L."/>
            <person name="Spannagl M."/>
            <person name="Pfeifer M."/>
            <person name="Jakobsen K.S."/>
            <person name="Wulff B.B."/>
            <person name="Steuernagel B."/>
            <person name="Mayer K.F."/>
            <person name="Olsen O.A."/>
        </authorList>
    </citation>
    <scope>NUCLEOTIDE SEQUENCE [LARGE SCALE GENOMIC DNA]</scope>
    <source>
        <strain evidence="3">cv. AL8/78</strain>
    </source>
</reference>
<sequence>WEPESLHADFSADSPQDGDFTSRLGGQGLGMLLYTNTNVPCPPCTCLTSRCSTRTSQSTSYLQREGMGEEGVAAPLLDGKI</sequence>
<feature type="region of interest" description="Disordered" evidence="1">
    <location>
        <begin position="1"/>
        <end position="22"/>
    </location>
</feature>
<dbReference type="Gramene" id="AET2Gv20589100.12">
    <property type="protein sequence ID" value="AET2Gv20589100.12"/>
    <property type="gene ID" value="AET2Gv20589100"/>
</dbReference>
<reference evidence="3" key="2">
    <citation type="journal article" date="2017" name="Nat. Plants">
        <title>The Aegilops tauschii genome reveals multiple impacts of transposons.</title>
        <authorList>
            <person name="Zhao G."/>
            <person name="Zou C."/>
            <person name="Li K."/>
            <person name="Wang K."/>
            <person name="Li T."/>
            <person name="Gao L."/>
            <person name="Zhang X."/>
            <person name="Wang H."/>
            <person name="Yang Z."/>
            <person name="Liu X."/>
            <person name="Jiang W."/>
            <person name="Mao L."/>
            <person name="Kong X."/>
            <person name="Jiao Y."/>
            <person name="Jia J."/>
        </authorList>
    </citation>
    <scope>NUCLEOTIDE SEQUENCE [LARGE SCALE GENOMIC DNA]</scope>
    <source>
        <strain evidence="3">cv. AL8/78</strain>
    </source>
</reference>
<proteinExistence type="predicted"/>
<keyword evidence="3" id="KW-1185">Reference proteome</keyword>
<dbReference type="AlphaFoldDB" id="A0A453BQ51"/>
<dbReference type="EnsemblPlants" id="AET2Gv20589100.12">
    <property type="protein sequence ID" value="AET2Gv20589100.12"/>
    <property type="gene ID" value="AET2Gv20589100"/>
</dbReference>
<accession>A0A453BQ51</accession>
<evidence type="ECO:0000256" key="1">
    <source>
        <dbReference type="SAM" id="MobiDB-lite"/>
    </source>
</evidence>